<name>A0A8H8CY83_AJECA</name>
<dbReference type="VEuPathDB" id="FungiDB:I7I52_05663"/>
<organism evidence="1 2">
    <name type="scientific">Ajellomyces capsulatus</name>
    <name type="common">Darling's disease fungus</name>
    <name type="synonym">Histoplasma capsulatum</name>
    <dbReference type="NCBI Taxonomy" id="5037"/>
    <lineage>
        <taxon>Eukaryota</taxon>
        <taxon>Fungi</taxon>
        <taxon>Dikarya</taxon>
        <taxon>Ascomycota</taxon>
        <taxon>Pezizomycotina</taxon>
        <taxon>Eurotiomycetes</taxon>
        <taxon>Eurotiomycetidae</taxon>
        <taxon>Onygenales</taxon>
        <taxon>Ajellomycetaceae</taxon>
        <taxon>Histoplasma</taxon>
    </lineage>
</organism>
<evidence type="ECO:0000313" key="2">
    <source>
        <dbReference type="Proteomes" id="UP000670092"/>
    </source>
</evidence>
<gene>
    <name evidence="1" type="ORF">I7I52_05663</name>
</gene>
<dbReference type="Proteomes" id="UP000670092">
    <property type="component" value="Unassembled WGS sequence"/>
</dbReference>
<dbReference type="AlphaFoldDB" id="A0A8H8CY83"/>
<evidence type="ECO:0000313" key="1">
    <source>
        <dbReference type="EMBL" id="KAG5294122.1"/>
    </source>
</evidence>
<dbReference type="EMBL" id="JAEVHI010000004">
    <property type="protein sequence ID" value="KAG5294122.1"/>
    <property type="molecule type" value="Genomic_DNA"/>
</dbReference>
<sequence length="75" mass="8641">MKNRIARAKRSLSSIVEGSSSRSLRLMESGKQREQNRRRCFQVSILAMASGMITMRRRVKRLVSKMSVGKFAEHE</sequence>
<reference evidence="1 2" key="1">
    <citation type="submission" date="2021-01" db="EMBL/GenBank/DDBJ databases">
        <title>Chromosome-level genome assembly of a human fungal pathogen reveals clustering of transcriptionally co-regulated genes.</title>
        <authorList>
            <person name="Voorhies M."/>
            <person name="Cohen S."/>
            <person name="Shea T.P."/>
            <person name="Petrus S."/>
            <person name="Munoz J.F."/>
            <person name="Poplawski S."/>
            <person name="Goldman W.E."/>
            <person name="Michael T."/>
            <person name="Cuomo C.A."/>
            <person name="Sil A."/>
            <person name="Beyhan S."/>
        </authorList>
    </citation>
    <scope>NUCLEOTIDE SEQUENCE [LARGE SCALE GENOMIC DNA]</scope>
    <source>
        <strain evidence="1 2">G184AR</strain>
    </source>
</reference>
<accession>A0A8H8CY83</accession>
<protein>
    <submittedName>
        <fullName evidence="1">DUF866 domain-containing protein</fullName>
    </submittedName>
</protein>
<comment type="caution">
    <text evidence="1">The sequence shown here is derived from an EMBL/GenBank/DDBJ whole genome shotgun (WGS) entry which is preliminary data.</text>
</comment>
<proteinExistence type="predicted"/>